<protein>
    <submittedName>
        <fullName evidence="9">MexE family multidrug efflux RND transporter periplasmic adaptor subunit</fullName>
    </submittedName>
</protein>
<dbReference type="GO" id="GO:0005886">
    <property type="term" value="C:plasma membrane"/>
    <property type="evidence" value="ECO:0007669"/>
    <property type="project" value="TreeGrafter"/>
</dbReference>
<evidence type="ECO:0000259" key="6">
    <source>
        <dbReference type="Pfam" id="PF25917"/>
    </source>
</evidence>
<dbReference type="RefSeq" id="WP_189513863.1">
    <property type="nucleotide sequence ID" value="NZ_BMXG01000008.1"/>
</dbReference>
<feature type="chain" id="PRO_5035152065" evidence="4">
    <location>
        <begin position="26"/>
        <end position="382"/>
    </location>
</feature>
<dbReference type="InterPro" id="IPR058625">
    <property type="entry name" value="MdtA-like_BSH"/>
</dbReference>
<sequence>MKTRYQLYIAAATAVLILTGCKPEAAAPAARPPLDINVVEPVVKPITEWAVFTGRLEAVESVEIRARVSGYLQTVNFEEGQAVQKGDLLFEIDPRPFTAVVNVGKARLAQAEAAQTLADANKKRAEDLINSNAISREQLDVRNSEALQAKADVLAAQAELDAAELDLEFTKIRAPISGIAGRYGLTEGNLVQGGSAQSTLLTTIVPQDPIYVYFDVDERTYLEGLRRIRSGELPGRADNGHMPVEIQLSDETEFSHQGVINFKDNQLNTGTATIRVRGLLQNPDSFLTPGMFARVRTPASKEAERLLIPDLAVQTDQELKFIWVVGDDNIVQRRTVEIGPIHEKLRVIRSGLEPTERVVVSGLQFLQPGMPVTPREAPSAAQ</sequence>
<dbReference type="GO" id="GO:0022857">
    <property type="term" value="F:transmembrane transporter activity"/>
    <property type="evidence" value="ECO:0007669"/>
    <property type="project" value="InterPro"/>
</dbReference>
<organism evidence="9 10">
    <name type="scientific">Cerasicoccus arenae</name>
    <dbReference type="NCBI Taxonomy" id="424488"/>
    <lineage>
        <taxon>Bacteria</taxon>
        <taxon>Pseudomonadati</taxon>
        <taxon>Verrucomicrobiota</taxon>
        <taxon>Opitutia</taxon>
        <taxon>Puniceicoccales</taxon>
        <taxon>Cerasicoccaceae</taxon>
        <taxon>Cerasicoccus</taxon>
    </lineage>
</organism>
<dbReference type="NCBIfam" id="TIGR01730">
    <property type="entry name" value="RND_mfp"/>
    <property type="match status" value="1"/>
</dbReference>
<evidence type="ECO:0000259" key="5">
    <source>
        <dbReference type="Pfam" id="PF25876"/>
    </source>
</evidence>
<evidence type="ECO:0000259" key="7">
    <source>
        <dbReference type="Pfam" id="PF25944"/>
    </source>
</evidence>
<feature type="domain" description="Multidrug resistance protein MdtA-like beta-barrel" evidence="7">
    <location>
        <begin position="209"/>
        <end position="296"/>
    </location>
</feature>
<feature type="domain" description="Multidrug resistance protein MdtA-like C-terminal permuted SH3" evidence="8">
    <location>
        <begin position="306"/>
        <end position="364"/>
    </location>
</feature>
<dbReference type="PANTHER" id="PTHR30158">
    <property type="entry name" value="ACRA/E-RELATED COMPONENT OF DRUG EFFLUX TRANSPORTER"/>
    <property type="match status" value="1"/>
</dbReference>
<comment type="similarity">
    <text evidence="2">Belongs to the membrane fusion protein (MFP) (TC 8.A.1) family.</text>
</comment>
<dbReference type="AlphaFoldDB" id="A0A8J3GCR7"/>
<dbReference type="Pfam" id="PF25944">
    <property type="entry name" value="Beta-barrel_RND"/>
    <property type="match status" value="1"/>
</dbReference>
<comment type="caution">
    <text evidence="9">The sequence shown here is derived from an EMBL/GenBank/DDBJ whole genome shotgun (WGS) entry which is preliminary data.</text>
</comment>
<dbReference type="Gene3D" id="1.10.287.470">
    <property type="entry name" value="Helix hairpin bin"/>
    <property type="match status" value="1"/>
</dbReference>
<feature type="signal peptide" evidence="4">
    <location>
        <begin position="1"/>
        <end position="25"/>
    </location>
</feature>
<comment type="subcellular location">
    <subcellularLocation>
        <location evidence="1">Cell envelope</location>
    </subcellularLocation>
</comment>
<dbReference type="GO" id="GO:0030313">
    <property type="term" value="C:cell envelope"/>
    <property type="evidence" value="ECO:0007669"/>
    <property type="project" value="UniProtKB-SubCell"/>
</dbReference>
<dbReference type="InterPro" id="IPR058627">
    <property type="entry name" value="MdtA-like_C"/>
</dbReference>
<reference evidence="9" key="2">
    <citation type="submission" date="2020-09" db="EMBL/GenBank/DDBJ databases">
        <authorList>
            <person name="Sun Q."/>
            <person name="Kim S."/>
        </authorList>
    </citation>
    <scope>NUCLEOTIDE SEQUENCE</scope>
    <source>
        <strain evidence="9">KCTC 12870</strain>
    </source>
</reference>
<dbReference type="PROSITE" id="PS51257">
    <property type="entry name" value="PROKAR_LIPOPROTEIN"/>
    <property type="match status" value="1"/>
</dbReference>
<dbReference type="SUPFAM" id="SSF111369">
    <property type="entry name" value="HlyD-like secretion proteins"/>
    <property type="match status" value="1"/>
</dbReference>
<feature type="domain" description="Multidrug resistance protein MdtA-like barrel-sandwich hybrid" evidence="6">
    <location>
        <begin position="61"/>
        <end position="202"/>
    </location>
</feature>
<proteinExistence type="inferred from homology"/>
<dbReference type="Gene3D" id="2.40.50.100">
    <property type="match status" value="1"/>
</dbReference>
<feature type="domain" description="Multidrug resistance protein MdtA-like alpha-helical hairpin" evidence="5">
    <location>
        <begin position="105"/>
        <end position="170"/>
    </location>
</feature>
<dbReference type="Gene3D" id="2.40.420.20">
    <property type="match status" value="1"/>
</dbReference>
<reference evidence="9" key="1">
    <citation type="journal article" date="2014" name="Int. J. Syst. Evol. Microbiol.">
        <title>Complete genome sequence of Corynebacterium casei LMG S-19264T (=DSM 44701T), isolated from a smear-ripened cheese.</title>
        <authorList>
            <consortium name="US DOE Joint Genome Institute (JGI-PGF)"/>
            <person name="Walter F."/>
            <person name="Albersmeier A."/>
            <person name="Kalinowski J."/>
            <person name="Ruckert C."/>
        </authorList>
    </citation>
    <scope>NUCLEOTIDE SEQUENCE</scope>
    <source>
        <strain evidence="9">KCTC 12870</strain>
    </source>
</reference>
<dbReference type="InterPro" id="IPR058624">
    <property type="entry name" value="MdtA-like_HH"/>
</dbReference>
<dbReference type="Pfam" id="PF25876">
    <property type="entry name" value="HH_MFP_RND"/>
    <property type="match status" value="1"/>
</dbReference>
<dbReference type="PANTHER" id="PTHR30158:SF10">
    <property type="entry name" value="CATION EFFLUX PUMP"/>
    <property type="match status" value="1"/>
</dbReference>
<dbReference type="Gene3D" id="2.40.30.170">
    <property type="match status" value="1"/>
</dbReference>
<dbReference type="InterPro" id="IPR006143">
    <property type="entry name" value="RND_pump_MFP"/>
</dbReference>
<evidence type="ECO:0000313" key="10">
    <source>
        <dbReference type="Proteomes" id="UP000642829"/>
    </source>
</evidence>
<dbReference type="InterPro" id="IPR058626">
    <property type="entry name" value="MdtA-like_b-barrel"/>
</dbReference>
<keyword evidence="3" id="KW-0175">Coiled coil</keyword>
<dbReference type="FunFam" id="2.40.420.20:FF:000001">
    <property type="entry name" value="Efflux RND transporter periplasmic adaptor subunit"/>
    <property type="match status" value="1"/>
</dbReference>
<evidence type="ECO:0000313" key="9">
    <source>
        <dbReference type="EMBL" id="GHC00640.1"/>
    </source>
</evidence>
<evidence type="ECO:0000256" key="3">
    <source>
        <dbReference type="SAM" id="Coils"/>
    </source>
</evidence>
<dbReference type="Proteomes" id="UP000642829">
    <property type="component" value="Unassembled WGS sequence"/>
</dbReference>
<dbReference type="Pfam" id="PF25967">
    <property type="entry name" value="RND-MFP_C"/>
    <property type="match status" value="1"/>
</dbReference>
<accession>A0A8J3GCR7</accession>
<dbReference type="EMBL" id="BMXG01000008">
    <property type="protein sequence ID" value="GHC00640.1"/>
    <property type="molecule type" value="Genomic_DNA"/>
</dbReference>
<feature type="coiled-coil region" evidence="3">
    <location>
        <begin position="146"/>
        <end position="173"/>
    </location>
</feature>
<evidence type="ECO:0000256" key="4">
    <source>
        <dbReference type="SAM" id="SignalP"/>
    </source>
</evidence>
<keyword evidence="10" id="KW-1185">Reference proteome</keyword>
<name>A0A8J3GCR7_9BACT</name>
<evidence type="ECO:0000256" key="2">
    <source>
        <dbReference type="ARBA" id="ARBA00009477"/>
    </source>
</evidence>
<evidence type="ECO:0000256" key="1">
    <source>
        <dbReference type="ARBA" id="ARBA00004196"/>
    </source>
</evidence>
<dbReference type="GO" id="GO:0046677">
    <property type="term" value="P:response to antibiotic"/>
    <property type="evidence" value="ECO:0007669"/>
    <property type="project" value="TreeGrafter"/>
</dbReference>
<dbReference type="Pfam" id="PF25917">
    <property type="entry name" value="BSH_RND"/>
    <property type="match status" value="1"/>
</dbReference>
<keyword evidence="4" id="KW-0732">Signal</keyword>
<evidence type="ECO:0000259" key="8">
    <source>
        <dbReference type="Pfam" id="PF25967"/>
    </source>
</evidence>
<gene>
    <name evidence="9" type="ORF">GCM10007047_16340</name>
</gene>